<keyword evidence="3 8" id="KW-0812">Transmembrane</keyword>
<evidence type="ECO:0000256" key="1">
    <source>
        <dbReference type="ARBA" id="ARBA00004167"/>
    </source>
</evidence>
<evidence type="ECO:0000256" key="8">
    <source>
        <dbReference type="SAM" id="Phobius"/>
    </source>
</evidence>
<accession>A0A7T0FZX4</accession>
<dbReference type="InterPro" id="IPR003369">
    <property type="entry name" value="TatA/B/E"/>
</dbReference>
<feature type="transmembrane region" description="Helical" evidence="8">
    <location>
        <begin position="12"/>
        <end position="32"/>
    </location>
</feature>
<evidence type="ECO:0000256" key="2">
    <source>
        <dbReference type="ARBA" id="ARBA00022448"/>
    </source>
</evidence>
<dbReference type="Pfam" id="PF02416">
    <property type="entry name" value="TatA_B_E"/>
    <property type="match status" value="1"/>
</dbReference>
<dbReference type="Proteomes" id="UP000594688">
    <property type="component" value="Chromosome"/>
</dbReference>
<evidence type="ECO:0000313" key="10">
    <source>
        <dbReference type="Proteomes" id="UP000594688"/>
    </source>
</evidence>
<dbReference type="EMBL" id="CP048685">
    <property type="protein sequence ID" value="QPJ61231.1"/>
    <property type="molecule type" value="Genomic_DNA"/>
</dbReference>
<evidence type="ECO:0000256" key="5">
    <source>
        <dbReference type="ARBA" id="ARBA00022989"/>
    </source>
</evidence>
<keyword evidence="4" id="KW-0653">Protein transport</keyword>
<evidence type="ECO:0000313" key="9">
    <source>
        <dbReference type="EMBL" id="QPJ61231.1"/>
    </source>
</evidence>
<evidence type="ECO:0000256" key="4">
    <source>
        <dbReference type="ARBA" id="ARBA00022927"/>
    </source>
</evidence>
<keyword evidence="6" id="KW-0811">Translocation</keyword>
<evidence type="ECO:0000256" key="3">
    <source>
        <dbReference type="ARBA" id="ARBA00022692"/>
    </source>
</evidence>
<comment type="subcellular location">
    <subcellularLocation>
        <location evidence="1">Membrane</location>
        <topology evidence="1">Single-pass membrane protein</topology>
    </subcellularLocation>
</comment>
<sequence length="104" mass="11546">MTALSTQKRAFMFDIGFFELLIIMGIAVVVIGPENLPRLARSVGKGWGEFQNTFDDLKQEVMDETDNVKKTAGLEELEQEVSAATKVDVDVNLDLNEGNDIKPE</sequence>
<keyword evidence="5 8" id="KW-1133">Transmembrane helix</keyword>
<keyword evidence="2" id="KW-0813">Transport</keyword>
<dbReference type="PRINTS" id="PR01506">
    <property type="entry name" value="TATBPROTEIN"/>
</dbReference>
<evidence type="ECO:0000256" key="6">
    <source>
        <dbReference type="ARBA" id="ARBA00023010"/>
    </source>
</evidence>
<dbReference type="GO" id="GO:0015031">
    <property type="term" value="P:protein transport"/>
    <property type="evidence" value="ECO:0007669"/>
    <property type="project" value="UniProtKB-KW"/>
</dbReference>
<reference evidence="9 10" key="1">
    <citation type="submission" date="2020-02" db="EMBL/GenBank/DDBJ databases">
        <title>Genomic and physiological characterization of two novel Nitrospinaceae genera.</title>
        <authorList>
            <person name="Mueller A.J."/>
            <person name="Jung M.-Y."/>
            <person name="Strachan C.R."/>
            <person name="Herbold C.W."/>
            <person name="Kirkegaard R.H."/>
            <person name="Daims H."/>
        </authorList>
    </citation>
    <scope>NUCLEOTIDE SEQUENCE [LARGE SCALE GENOMIC DNA]</scope>
    <source>
        <strain evidence="9">EB</strain>
    </source>
</reference>
<dbReference type="Gene3D" id="1.20.5.3310">
    <property type="match status" value="1"/>
</dbReference>
<dbReference type="KEGG" id="nli:G3M70_04735"/>
<gene>
    <name evidence="9" type="ORF">G3M70_04735</name>
</gene>
<evidence type="ECO:0000256" key="7">
    <source>
        <dbReference type="ARBA" id="ARBA00023136"/>
    </source>
</evidence>
<organism evidence="9 10">
    <name type="scientific">Candidatus Nitronauta litoralis</name>
    <dbReference type="NCBI Taxonomy" id="2705533"/>
    <lineage>
        <taxon>Bacteria</taxon>
        <taxon>Pseudomonadati</taxon>
        <taxon>Nitrospinota/Tectimicrobiota group</taxon>
        <taxon>Nitrospinota</taxon>
        <taxon>Nitrospinia</taxon>
        <taxon>Nitrospinales</taxon>
        <taxon>Nitrospinaceae</taxon>
        <taxon>Candidatus Nitronauta</taxon>
    </lineage>
</organism>
<protein>
    <submittedName>
        <fullName evidence="9">Twin-arginine translocase subunit TatB</fullName>
    </submittedName>
</protein>
<dbReference type="AlphaFoldDB" id="A0A7T0FZX4"/>
<dbReference type="PANTHER" id="PTHR33162">
    <property type="entry name" value="SEC-INDEPENDENT PROTEIN TRANSLOCASE PROTEIN TATA, CHLOROPLASTIC"/>
    <property type="match status" value="1"/>
</dbReference>
<proteinExistence type="predicted"/>
<keyword evidence="7 8" id="KW-0472">Membrane</keyword>
<dbReference type="GO" id="GO:0016020">
    <property type="term" value="C:membrane"/>
    <property type="evidence" value="ECO:0007669"/>
    <property type="project" value="UniProtKB-SubCell"/>
</dbReference>
<name>A0A7T0FZX4_9BACT</name>
<dbReference type="PANTHER" id="PTHR33162:SF1">
    <property type="entry name" value="SEC-INDEPENDENT PROTEIN TRANSLOCASE PROTEIN TATA, CHLOROPLASTIC"/>
    <property type="match status" value="1"/>
</dbReference>